<evidence type="ECO:0000256" key="4">
    <source>
        <dbReference type="ARBA" id="ARBA00023136"/>
    </source>
</evidence>
<feature type="transmembrane region" description="Helical" evidence="6">
    <location>
        <begin position="455"/>
        <end position="475"/>
    </location>
</feature>
<dbReference type="AlphaFoldDB" id="A0A2W2BSY3"/>
<protein>
    <recommendedName>
        <fullName evidence="7">O-antigen ligase-related domain-containing protein</fullName>
    </recommendedName>
</protein>
<feature type="domain" description="O-antigen ligase-related" evidence="7">
    <location>
        <begin position="260"/>
        <end position="422"/>
    </location>
</feature>
<evidence type="ECO:0000256" key="1">
    <source>
        <dbReference type="ARBA" id="ARBA00004141"/>
    </source>
</evidence>
<organism evidence="8 9">
    <name type="scientific">Aestuariivirga litoralis</name>
    <dbReference type="NCBI Taxonomy" id="2650924"/>
    <lineage>
        <taxon>Bacteria</taxon>
        <taxon>Pseudomonadati</taxon>
        <taxon>Pseudomonadota</taxon>
        <taxon>Alphaproteobacteria</taxon>
        <taxon>Hyphomicrobiales</taxon>
        <taxon>Aestuariivirgaceae</taxon>
        <taxon>Aestuariivirga</taxon>
    </lineage>
</organism>
<dbReference type="EMBL" id="QKVK01000001">
    <property type="protein sequence ID" value="PZF78787.1"/>
    <property type="molecule type" value="Genomic_DNA"/>
</dbReference>
<keyword evidence="4 6" id="KW-0472">Membrane</keyword>
<dbReference type="Pfam" id="PF04932">
    <property type="entry name" value="Wzy_C"/>
    <property type="match status" value="1"/>
</dbReference>
<evidence type="ECO:0000313" key="8">
    <source>
        <dbReference type="EMBL" id="PZF78787.1"/>
    </source>
</evidence>
<feature type="transmembrane region" description="Helical" evidence="6">
    <location>
        <begin position="310"/>
        <end position="329"/>
    </location>
</feature>
<evidence type="ECO:0000313" key="9">
    <source>
        <dbReference type="Proteomes" id="UP000248795"/>
    </source>
</evidence>
<keyword evidence="3 6" id="KW-1133">Transmembrane helix</keyword>
<comment type="subcellular location">
    <subcellularLocation>
        <location evidence="1">Membrane</location>
        <topology evidence="1">Multi-pass membrane protein</topology>
    </subcellularLocation>
</comment>
<feature type="transmembrane region" description="Helical" evidence="6">
    <location>
        <begin position="160"/>
        <end position="180"/>
    </location>
</feature>
<name>A0A2W2BSY3_9HYPH</name>
<dbReference type="GO" id="GO:0016020">
    <property type="term" value="C:membrane"/>
    <property type="evidence" value="ECO:0007669"/>
    <property type="project" value="UniProtKB-SubCell"/>
</dbReference>
<reference evidence="9" key="1">
    <citation type="submission" date="2018-06" db="EMBL/GenBank/DDBJ databases">
        <title>Aestuariibacter litoralis strain KCTC 52945T.</title>
        <authorList>
            <person name="Li X."/>
            <person name="Salam N."/>
            <person name="Li J.-L."/>
            <person name="Chen Y.-M."/>
            <person name="Yang Z.-W."/>
            <person name="Zhang L.-Y."/>
            <person name="Han M.-X."/>
            <person name="Xiao M."/>
            <person name="Li W.-J."/>
        </authorList>
    </citation>
    <scope>NUCLEOTIDE SEQUENCE [LARGE SCALE GENOMIC DNA]</scope>
    <source>
        <strain evidence="9">KCTC 52945</strain>
    </source>
</reference>
<feature type="compositionally biased region" description="Pro residues" evidence="5">
    <location>
        <begin position="22"/>
        <end position="34"/>
    </location>
</feature>
<sequence>MRNRLDMPVQHQRLMPADRRMAPPPRARPAPPQPRSRRAPALLWAYLPLLLALALRLASEETADISYLVLAVYALTGRAQAIRALAMLWLLSMLNPELAPTASAAGIGRYAVLLGAGASAMLRSRLLRAPARPFTMATMLLGVFIAIHALLFSAIPDVSILKAVSWTLAMASLISHWCGLSPAQRQGIAGELFLLLVAVLAASLPLIASPAIGFKVNGTGFQGILNHPQVFGSAMGLLAAWATARLLGLSRPPYWLLGVAGLALLAVLMSEARTAGLAMAASMVLGILFGPRLARRPLFKMLPGLRSGRLWTMFSAVLLASIVAAPLIADRFQTYITKSNRVEVTGIVEAFNNSRGGLMASMLENIYEHPWFGIGFGIGSEPEIMVIERDSVFGLPTSAVVEKGVTPIAVVEEMGVFGALLFGIWLLQLLRSAARGGFEPLTVSLTIVMLNFGEATLFSPGGTGLLSLILLGWAFSSGVTRTEGRRG</sequence>
<feature type="transmembrane region" description="Helical" evidence="6">
    <location>
        <begin position="134"/>
        <end position="154"/>
    </location>
</feature>
<comment type="caution">
    <text evidence="8">The sequence shown here is derived from an EMBL/GenBank/DDBJ whole genome shotgun (WGS) entry which is preliminary data.</text>
</comment>
<proteinExistence type="predicted"/>
<feature type="transmembrane region" description="Helical" evidence="6">
    <location>
        <begin position="254"/>
        <end position="270"/>
    </location>
</feature>
<dbReference type="Proteomes" id="UP000248795">
    <property type="component" value="Unassembled WGS sequence"/>
</dbReference>
<evidence type="ECO:0000259" key="7">
    <source>
        <dbReference type="Pfam" id="PF04932"/>
    </source>
</evidence>
<feature type="transmembrane region" description="Helical" evidence="6">
    <location>
        <begin position="192"/>
        <end position="212"/>
    </location>
</feature>
<feature type="transmembrane region" description="Helical" evidence="6">
    <location>
        <begin position="414"/>
        <end position="434"/>
    </location>
</feature>
<evidence type="ECO:0000256" key="2">
    <source>
        <dbReference type="ARBA" id="ARBA00022692"/>
    </source>
</evidence>
<evidence type="ECO:0000256" key="3">
    <source>
        <dbReference type="ARBA" id="ARBA00022989"/>
    </source>
</evidence>
<dbReference type="InterPro" id="IPR007016">
    <property type="entry name" value="O-antigen_ligase-rel_domated"/>
</dbReference>
<keyword evidence="9" id="KW-1185">Reference proteome</keyword>
<dbReference type="RefSeq" id="WP_111196115.1">
    <property type="nucleotide sequence ID" value="NZ_QKVK01000001.1"/>
</dbReference>
<gene>
    <name evidence="8" type="ORF">DK847_03040</name>
</gene>
<feature type="region of interest" description="Disordered" evidence="5">
    <location>
        <begin position="1"/>
        <end position="36"/>
    </location>
</feature>
<keyword evidence="2 6" id="KW-0812">Transmembrane</keyword>
<evidence type="ECO:0000256" key="5">
    <source>
        <dbReference type="SAM" id="MobiDB-lite"/>
    </source>
</evidence>
<accession>A0A2W2BSY3</accession>
<feature type="transmembrane region" description="Helical" evidence="6">
    <location>
        <begin position="224"/>
        <end position="242"/>
    </location>
</feature>
<evidence type="ECO:0000256" key="6">
    <source>
        <dbReference type="SAM" id="Phobius"/>
    </source>
</evidence>